<dbReference type="EMBL" id="AOFM01000006">
    <property type="protein sequence ID" value="EME75067.1"/>
    <property type="molecule type" value="Genomic_DNA"/>
</dbReference>
<feature type="domain" description="Signal transduction histidine kinase osmosensitive K+ channel sensor N-terminal" evidence="4">
    <location>
        <begin position="32"/>
        <end position="241"/>
    </location>
</feature>
<dbReference type="FunFam" id="3.40.50.300:FF:000483">
    <property type="entry name" value="Sensor histidine kinase KdpD"/>
    <property type="match status" value="1"/>
</dbReference>
<dbReference type="PANTHER" id="PTHR45569:SF1">
    <property type="entry name" value="SENSOR PROTEIN KDPD"/>
    <property type="match status" value="1"/>
</dbReference>
<comment type="caution">
    <text evidence="5">The sequence shown here is derived from an EMBL/GenBank/DDBJ whole genome shotgun (WGS) entry which is preliminary data.</text>
</comment>
<dbReference type="SUPFAM" id="SSF52540">
    <property type="entry name" value="P-loop containing nucleoside triphosphate hydrolases"/>
    <property type="match status" value="1"/>
</dbReference>
<keyword evidence="2 5" id="KW-0418">Kinase</keyword>
<dbReference type="GO" id="GO:0005737">
    <property type="term" value="C:cytoplasm"/>
    <property type="evidence" value="ECO:0007669"/>
    <property type="project" value="UniProtKB-ARBA"/>
</dbReference>
<name>M5PEZ2_9BACI</name>
<dbReference type="InterPro" id="IPR027417">
    <property type="entry name" value="P-loop_NTPase"/>
</dbReference>
<evidence type="ECO:0000256" key="3">
    <source>
        <dbReference type="ARBA" id="ARBA00023012"/>
    </source>
</evidence>
<evidence type="ECO:0000313" key="5">
    <source>
        <dbReference type="EMBL" id="EME75067.1"/>
    </source>
</evidence>
<dbReference type="STRING" id="1274524.BSONL12_08767"/>
<dbReference type="PANTHER" id="PTHR45569">
    <property type="entry name" value="SENSOR PROTEIN KDPD"/>
    <property type="match status" value="1"/>
</dbReference>
<reference evidence="5 6" key="1">
    <citation type="journal article" date="2013" name="Genome Announc.">
        <title>Draft Whole-Genome Sequence of Bacillus sonorensis Strain L12, a Source of Nonribosomal Lipopeptides.</title>
        <authorList>
            <person name="Adimpong D.B."/>
            <person name="Sorensen K.I."/>
            <person name="Nielsen D.S."/>
            <person name="Thorsen L."/>
            <person name="Rasmussen T.B."/>
            <person name="Derkx P.M."/>
            <person name="Jespersen L."/>
        </authorList>
    </citation>
    <scope>NUCLEOTIDE SEQUENCE [LARGE SCALE GENOMIC DNA]</scope>
    <source>
        <strain evidence="5 6">L12</strain>
    </source>
</reference>
<dbReference type="NCBIfam" id="NF038185">
    <property type="entry name" value="KdpD_non_kinase"/>
    <property type="match status" value="1"/>
</dbReference>
<dbReference type="CDD" id="cd01987">
    <property type="entry name" value="USP_KdpD-like"/>
    <property type="match status" value="1"/>
</dbReference>
<dbReference type="eggNOG" id="COG2205">
    <property type="taxonomic scope" value="Bacteria"/>
</dbReference>
<dbReference type="Proteomes" id="UP000011907">
    <property type="component" value="Unassembled WGS sequence"/>
</dbReference>
<evidence type="ECO:0000259" key="4">
    <source>
        <dbReference type="Pfam" id="PF02702"/>
    </source>
</evidence>
<protein>
    <submittedName>
        <fullName evidence="5">Osmosensitive K channel His kinase sensor</fullName>
    </submittedName>
</protein>
<evidence type="ECO:0000313" key="6">
    <source>
        <dbReference type="Proteomes" id="UP000011907"/>
    </source>
</evidence>
<keyword evidence="3" id="KW-0902">Two-component regulatory system</keyword>
<dbReference type="InterPro" id="IPR003852">
    <property type="entry name" value="Sig_transdc_His_kinase_KdpD_N"/>
</dbReference>
<evidence type="ECO:0000256" key="2">
    <source>
        <dbReference type="ARBA" id="ARBA00022777"/>
    </source>
</evidence>
<accession>M5PEZ2</accession>
<dbReference type="GO" id="GO:0000155">
    <property type="term" value="F:phosphorelay sensor kinase activity"/>
    <property type="evidence" value="ECO:0007669"/>
    <property type="project" value="InterPro"/>
</dbReference>
<proteinExistence type="predicted"/>
<dbReference type="GO" id="GO:0005886">
    <property type="term" value="C:plasma membrane"/>
    <property type="evidence" value="ECO:0007669"/>
    <property type="project" value="TreeGrafter"/>
</dbReference>
<dbReference type="InterPro" id="IPR014729">
    <property type="entry name" value="Rossmann-like_a/b/a_fold"/>
</dbReference>
<dbReference type="SUPFAM" id="SSF52402">
    <property type="entry name" value="Adenine nucleotide alpha hydrolases-like"/>
    <property type="match status" value="1"/>
</dbReference>
<dbReference type="AlphaFoldDB" id="M5PEZ2"/>
<dbReference type="Pfam" id="PF02702">
    <property type="entry name" value="KdpD"/>
    <property type="match status" value="1"/>
</dbReference>
<dbReference type="Gene3D" id="3.40.50.620">
    <property type="entry name" value="HUPs"/>
    <property type="match status" value="1"/>
</dbReference>
<dbReference type="InterPro" id="IPR052023">
    <property type="entry name" value="Histidine_kinase_KdpD"/>
</dbReference>
<sequence>MKRGGEAVMRKNSRDYRRKTPEELLAEIEQLKRGSWTIYIGSAPGVGKTYRMLQEAHDVKREGIDVVIGLVDTHNRKETAALIRGLEVIPKRKIEYKGKTLEEMDAAAIIERKPDLVIIDELAHTNIPGSKNEKRYMDVEDILREGVNVLSAVNIQHIESVHDIVQQVTGVKVRERIPDRILDLANEVILIDVTPETLQKRLREGKIYEQHNIQQALTHFFTKNNLAALRELALREVADDVDDRIERLNRQNGYSRPRGTNEKILVCVQHGKNAEKLIRRGWRIANRLKAELFVLHVSRKAKDQMTANERHKIQQWERLCGQFGAGFIFLPSNDRRISEAITGVAKQNNITQIVLGQSARSRWEEIWKGSIVNSMMRHTDGIDIHIVSDDKTSN</sequence>
<organism evidence="5 6">
    <name type="scientific">Bacillus sonorensis L12</name>
    <dbReference type="NCBI Taxonomy" id="1274524"/>
    <lineage>
        <taxon>Bacteria</taxon>
        <taxon>Bacillati</taxon>
        <taxon>Bacillota</taxon>
        <taxon>Bacilli</taxon>
        <taxon>Bacillales</taxon>
        <taxon>Bacillaceae</taxon>
        <taxon>Bacillus</taxon>
    </lineage>
</organism>
<gene>
    <name evidence="5" type="ORF">BSONL12_08767</name>
</gene>
<evidence type="ECO:0000256" key="1">
    <source>
        <dbReference type="ARBA" id="ARBA00022679"/>
    </source>
</evidence>
<dbReference type="PATRIC" id="fig|1274524.3.peg.1901"/>
<keyword evidence="1" id="KW-0808">Transferase</keyword>
<dbReference type="Gene3D" id="3.40.50.300">
    <property type="entry name" value="P-loop containing nucleotide triphosphate hydrolases"/>
    <property type="match status" value="1"/>
</dbReference>